<dbReference type="Proteomes" id="UP000827092">
    <property type="component" value="Unassembled WGS sequence"/>
</dbReference>
<dbReference type="InterPro" id="IPR023341">
    <property type="entry name" value="MABP"/>
</dbReference>
<proteinExistence type="predicted"/>
<dbReference type="EMBL" id="JAFNEN010000001">
    <property type="protein sequence ID" value="KAG8202022.1"/>
    <property type="molecule type" value="Genomic_DNA"/>
</dbReference>
<accession>A0AAV6W3G1</accession>
<evidence type="ECO:0000259" key="1">
    <source>
        <dbReference type="PROSITE" id="PS51498"/>
    </source>
</evidence>
<organism evidence="2 3">
    <name type="scientific">Oedothorax gibbosus</name>
    <dbReference type="NCBI Taxonomy" id="931172"/>
    <lineage>
        <taxon>Eukaryota</taxon>
        <taxon>Metazoa</taxon>
        <taxon>Ecdysozoa</taxon>
        <taxon>Arthropoda</taxon>
        <taxon>Chelicerata</taxon>
        <taxon>Arachnida</taxon>
        <taxon>Araneae</taxon>
        <taxon>Araneomorphae</taxon>
        <taxon>Entelegynae</taxon>
        <taxon>Araneoidea</taxon>
        <taxon>Linyphiidae</taxon>
        <taxon>Erigoninae</taxon>
        <taxon>Oedothorax</taxon>
    </lineage>
</organism>
<sequence length="122" mass="13514">MFLTQCSVTETQFLQYRQTHNAATDAAWTISESPTISSSPGCKTMPLRWTRFRGTEMYRRIPTDSCPSSTSLRGRDKPPLVDVGVLYEGKEKIMADSEVVLTTPGGHSSNVNNSGSKTFITY</sequence>
<comment type="caution">
    <text evidence="2">The sequence shown here is derived from an EMBL/GenBank/DDBJ whole genome shotgun (WGS) entry which is preliminary data.</text>
</comment>
<feature type="domain" description="MABP" evidence="1">
    <location>
        <begin position="20"/>
        <end position="122"/>
    </location>
</feature>
<dbReference type="PROSITE" id="PS51498">
    <property type="entry name" value="MABP"/>
    <property type="match status" value="1"/>
</dbReference>
<name>A0AAV6W3G1_9ARAC</name>
<keyword evidence="3" id="KW-1185">Reference proteome</keyword>
<protein>
    <recommendedName>
        <fullName evidence="1">MABP domain-containing protein</fullName>
    </recommendedName>
</protein>
<dbReference type="GO" id="GO:0005737">
    <property type="term" value="C:cytoplasm"/>
    <property type="evidence" value="ECO:0007669"/>
    <property type="project" value="UniProtKB-ARBA"/>
</dbReference>
<gene>
    <name evidence="2" type="ORF">JTE90_010393</name>
</gene>
<dbReference type="AlphaFoldDB" id="A0AAV6W3G1"/>
<evidence type="ECO:0000313" key="2">
    <source>
        <dbReference type="EMBL" id="KAG8202022.1"/>
    </source>
</evidence>
<evidence type="ECO:0000313" key="3">
    <source>
        <dbReference type="Proteomes" id="UP000827092"/>
    </source>
</evidence>
<reference evidence="2 3" key="1">
    <citation type="journal article" date="2022" name="Nat. Ecol. Evol.">
        <title>A masculinizing supergene underlies an exaggerated male reproductive morph in a spider.</title>
        <authorList>
            <person name="Hendrickx F."/>
            <person name="De Corte Z."/>
            <person name="Sonet G."/>
            <person name="Van Belleghem S.M."/>
            <person name="Kostlbacher S."/>
            <person name="Vangestel C."/>
        </authorList>
    </citation>
    <scope>NUCLEOTIDE SEQUENCE [LARGE SCALE GENOMIC DNA]</scope>
    <source>
        <strain evidence="2">W744_W776</strain>
    </source>
</reference>